<dbReference type="Proteomes" id="UP000198372">
    <property type="component" value="Unassembled WGS sequence"/>
</dbReference>
<sequence length="86" mass="9313">MVADIFTKALGPKVFLTHCYALGLCTQHPRLRSDSHSHGGGVRMSPLSACQDSRGLRAPRARVPHGSGLRRSTLAQRACACPWAYP</sequence>
<gene>
    <name evidence="2" type="ORF">BQ2448_3904</name>
</gene>
<dbReference type="EMBL" id="FMSP01000009">
    <property type="protein sequence ID" value="SCV72367.1"/>
    <property type="molecule type" value="Genomic_DNA"/>
</dbReference>
<protein>
    <submittedName>
        <fullName evidence="2">BQ2448_3904 protein</fullName>
    </submittedName>
</protein>
<dbReference type="STRING" id="269621.A0A238FGK4"/>
<evidence type="ECO:0000313" key="2">
    <source>
        <dbReference type="EMBL" id="SCV72367.1"/>
    </source>
</evidence>
<name>A0A238FGK4_9BASI</name>
<keyword evidence="3" id="KW-1185">Reference proteome</keyword>
<proteinExistence type="predicted"/>
<accession>A0A238FGK4</accession>
<organism evidence="2 3">
    <name type="scientific">Microbotryum intermedium</name>
    <dbReference type="NCBI Taxonomy" id="269621"/>
    <lineage>
        <taxon>Eukaryota</taxon>
        <taxon>Fungi</taxon>
        <taxon>Dikarya</taxon>
        <taxon>Basidiomycota</taxon>
        <taxon>Pucciniomycotina</taxon>
        <taxon>Microbotryomycetes</taxon>
        <taxon>Microbotryales</taxon>
        <taxon>Microbotryaceae</taxon>
        <taxon>Microbotryum</taxon>
    </lineage>
</organism>
<dbReference type="AlphaFoldDB" id="A0A238FGK4"/>
<feature type="region of interest" description="Disordered" evidence="1">
    <location>
        <begin position="35"/>
        <end position="69"/>
    </location>
</feature>
<evidence type="ECO:0000313" key="3">
    <source>
        <dbReference type="Proteomes" id="UP000198372"/>
    </source>
</evidence>
<evidence type="ECO:0000256" key="1">
    <source>
        <dbReference type="SAM" id="MobiDB-lite"/>
    </source>
</evidence>
<reference evidence="3" key="1">
    <citation type="submission" date="2016-09" db="EMBL/GenBank/DDBJ databases">
        <authorList>
            <person name="Jeantristanb JTB J.-T."/>
            <person name="Ricardo R."/>
        </authorList>
    </citation>
    <scope>NUCLEOTIDE SEQUENCE [LARGE SCALE GENOMIC DNA]</scope>
</reference>
<dbReference type="OrthoDB" id="10404219at2759"/>